<dbReference type="PROSITE" id="PS51767">
    <property type="entry name" value="PEPTIDASE_A1"/>
    <property type="match status" value="1"/>
</dbReference>
<dbReference type="InterPro" id="IPR032861">
    <property type="entry name" value="TAXi_N"/>
</dbReference>
<evidence type="ECO:0000256" key="8">
    <source>
        <dbReference type="SAM" id="SignalP"/>
    </source>
</evidence>
<dbReference type="CDD" id="cd05472">
    <property type="entry name" value="cnd41_like"/>
    <property type="match status" value="1"/>
</dbReference>
<evidence type="ECO:0000256" key="5">
    <source>
        <dbReference type="ARBA" id="ARBA00022801"/>
    </source>
</evidence>
<keyword evidence="2" id="KW-0645">Protease</keyword>
<dbReference type="Pfam" id="PF14543">
    <property type="entry name" value="TAXi_N"/>
    <property type="match status" value="1"/>
</dbReference>
<reference evidence="10" key="1">
    <citation type="submission" date="2019-08" db="EMBL/GenBank/DDBJ databases">
        <title>Reference gene set and small RNA set construction with multiple tissues from Davidia involucrata Baill.</title>
        <authorList>
            <person name="Yang H."/>
            <person name="Zhou C."/>
            <person name="Li G."/>
            <person name="Wang J."/>
            <person name="Gao P."/>
            <person name="Wang M."/>
            <person name="Wang R."/>
            <person name="Zhao Y."/>
        </authorList>
    </citation>
    <scope>NUCLEOTIDE SEQUENCE</scope>
    <source>
        <tissue evidence="10">Mixed with DoveR01_LX</tissue>
    </source>
</reference>
<accession>A0A5B6ZND3</accession>
<feature type="signal peptide" evidence="8">
    <location>
        <begin position="1"/>
        <end position="31"/>
    </location>
</feature>
<dbReference type="FunFam" id="2.40.70.10:FF:000013">
    <property type="entry name" value="Aspartyl protease AED1"/>
    <property type="match status" value="1"/>
</dbReference>
<keyword evidence="6" id="KW-1015">Disulfide bond</keyword>
<evidence type="ECO:0000256" key="3">
    <source>
        <dbReference type="ARBA" id="ARBA00022729"/>
    </source>
</evidence>
<dbReference type="InterPro" id="IPR021109">
    <property type="entry name" value="Peptidase_aspartic_dom_sf"/>
</dbReference>
<feature type="active site" evidence="7">
    <location>
        <position position="366"/>
    </location>
</feature>
<dbReference type="InterPro" id="IPR032799">
    <property type="entry name" value="TAXi_C"/>
</dbReference>
<sequence>MAIPSTSTILISSSLLLVFLLSLCSLKKGNALEGIRSEATESGPFQHTHTVQISSLLPASVCSPSPKGNYNKRTSLRVVHRHGPCSELSKDKANAPTLSEILSHDQSRVKSIQTRLAFNSGKNSLQDSQAVLPAKSGSSLGSGNYIVTVGLGTPKKDLSLIFDTGSDFTWTQCEPCVRSCYKQQQPTFDPSKSTTYSNITCNSALCSQLTTATSASPGCSSSTCVYGIQYGDQSFSVGYFGKEKLTLTATEVFNDFLFGCGQNNQGLFGNTAGLLGLGRDQLSFVSQTSKKYGKYFSYCLPSKSSSTGHLTFGNSGASTSTVKFTPLLMNSQGPSFYFIDITGISVGGRTLAINKSVFSTAGGIIDSGTVITRLPPAAYGPLRTAFRQLMKNYPLTQPFSILDTCYDFSKYTTVTIPTLSFLFNGNVKVDIDPSGILIAGSDSTQVCLAIAGNSDASDFAIFGNIQQQKLEVVYDVAGGKLGFGPGKC</sequence>
<dbReference type="PANTHER" id="PTHR13683:SF750">
    <property type="entry name" value="ASPARTYL PROTEASE AED1"/>
    <property type="match status" value="1"/>
</dbReference>
<dbReference type="SUPFAM" id="SSF50630">
    <property type="entry name" value="Acid proteases"/>
    <property type="match status" value="1"/>
</dbReference>
<protein>
    <recommendedName>
        <fullName evidence="9">Peptidase A1 domain-containing protein</fullName>
    </recommendedName>
</protein>
<evidence type="ECO:0000256" key="2">
    <source>
        <dbReference type="ARBA" id="ARBA00022670"/>
    </source>
</evidence>
<evidence type="ECO:0000313" key="10">
    <source>
        <dbReference type="EMBL" id="MPA46057.1"/>
    </source>
</evidence>
<dbReference type="InterPro" id="IPR033873">
    <property type="entry name" value="CND41-like"/>
</dbReference>
<feature type="chain" id="PRO_5023103046" description="Peptidase A1 domain-containing protein" evidence="8">
    <location>
        <begin position="32"/>
        <end position="488"/>
    </location>
</feature>
<feature type="active site" evidence="7">
    <location>
        <position position="163"/>
    </location>
</feature>
<dbReference type="EMBL" id="GHES01015498">
    <property type="protein sequence ID" value="MPA46057.1"/>
    <property type="molecule type" value="Transcribed_RNA"/>
</dbReference>
<evidence type="ECO:0000256" key="6">
    <source>
        <dbReference type="ARBA" id="ARBA00023157"/>
    </source>
</evidence>
<proteinExistence type="inferred from homology"/>
<dbReference type="GO" id="GO:0006508">
    <property type="term" value="P:proteolysis"/>
    <property type="evidence" value="ECO:0007669"/>
    <property type="project" value="UniProtKB-KW"/>
</dbReference>
<dbReference type="GO" id="GO:0004190">
    <property type="term" value="F:aspartic-type endopeptidase activity"/>
    <property type="evidence" value="ECO:0007669"/>
    <property type="project" value="UniProtKB-KW"/>
</dbReference>
<dbReference type="InterPro" id="IPR033121">
    <property type="entry name" value="PEPTIDASE_A1"/>
</dbReference>
<dbReference type="Pfam" id="PF14541">
    <property type="entry name" value="TAXi_C"/>
    <property type="match status" value="1"/>
</dbReference>
<name>A0A5B6ZND3_DAVIN</name>
<evidence type="ECO:0000256" key="4">
    <source>
        <dbReference type="ARBA" id="ARBA00022750"/>
    </source>
</evidence>
<keyword evidence="3 8" id="KW-0732">Signal</keyword>
<dbReference type="PRINTS" id="PR00792">
    <property type="entry name" value="PEPSIN"/>
</dbReference>
<keyword evidence="4" id="KW-0064">Aspartyl protease</keyword>
<dbReference type="InterPro" id="IPR001461">
    <property type="entry name" value="Aspartic_peptidase_A1"/>
</dbReference>
<evidence type="ECO:0000259" key="9">
    <source>
        <dbReference type="PROSITE" id="PS51767"/>
    </source>
</evidence>
<dbReference type="Gene3D" id="2.40.70.10">
    <property type="entry name" value="Acid Proteases"/>
    <property type="match status" value="2"/>
</dbReference>
<evidence type="ECO:0000256" key="1">
    <source>
        <dbReference type="ARBA" id="ARBA00007447"/>
    </source>
</evidence>
<feature type="domain" description="Peptidase A1" evidence="9">
    <location>
        <begin position="145"/>
        <end position="484"/>
    </location>
</feature>
<dbReference type="PANTHER" id="PTHR13683">
    <property type="entry name" value="ASPARTYL PROTEASES"/>
    <property type="match status" value="1"/>
</dbReference>
<evidence type="ECO:0000256" key="7">
    <source>
        <dbReference type="PIRSR" id="PIRSR601461-1"/>
    </source>
</evidence>
<comment type="similarity">
    <text evidence="1">Belongs to the peptidase A1 family.</text>
</comment>
<dbReference type="AlphaFoldDB" id="A0A5B6ZND3"/>
<gene>
    <name evidence="10" type="ORF">Din_015498</name>
</gene>
<keyword evidence="5" id="KW-0378">Hydrolase</keyword>
<organism evidence="10">
    <name type="scientific">Davidia involucrata</name>
    <name type="common">Dove tree</name>
    <dbReference type="NCBI Taxonomy" id="16924"/>
    <lineage>
        <taxon>Eukaryota</taxon>
        <taxon>Viridiplantae</taxon>
        <taxon>Streptophyta</taxon>
        <taxon>Embryophyta</taxon>
        <taxon>Tracheophyta</taxon>
        <taxon>Spermatophyta</taxon>
        <taxon>Magnoliopsida</taxon>
        <taxon>eudicotyledons</taxon>
        <taxon>Gunneridae</taxon>
        <taxon>Pentapetalae</taxon>
        <taxon>asterids</taxon>
        <taxon>Cornales</taxon>
        <taxon>Nyssaceae</taxon>
        <taxon>Davidia</taxon>
    </lineage>
</organism>
<dbReference type="FunFam" id="2.40.70.10:FF:000021">
    <property type="entry name" value="Aspartyl protease AED1"/>
    <property type="match status" value="1"/>
</dbReference>